<sequence length="701" mass="75966">MIGCSEAPDTEPGAALARTHSPLFASPPYTLVGQGVTPSGNGYEAQGHYQCIPEVKRMVQAAGGTESVGTIVSTSTEVKERLNLLFNGELKIAGSSVADLEGKLDEMQGTRKDFSAAVIIGLIRTVDRVAIPQPARADANGDPLFEDGSLCDPKDPNHPEDLAAAVDNCGTHYVDREQLGGMVVFVADLTKLSTEEREEIGGKIGGDIPLNESATLDLSLNATLERLNNSRFNQLVWSTRTYGFVNGPDIPPPGEWFAELPSAWMTYLDEIADDVAVALANDAWEAAAYGRVLNYTTAPYDQVLYNWCGFDFGITGLECIQDFETLAQPALDPTGDLTGTYESVVWKLDNPSRVLWPAPQADAIDAYENFRGKFEDCQANFEIQRATCFDSVQDAVDNLSSPTEINDAVCGKCDVEPGCAVDQFVALANQLPTAEVFAPGRPYDPFTAYFGNNEDGKIAKVDGWICTLSGMGGQFAGLGERVTLGTEFDSTTNEMYWHGRSDSGRTEVTERVFSEYNCVPRSIFTDTTGSGDWISEPVQTFTIDEEEEIDQLGYRSKAFSVAGIGGSLKGFGERAVVEHPSGTSTVDYRIKSEQGPFFASFMGFGLWDAANTQMAFWSSPQGADVTAEVITTSEGEPDQRVANLAPVSQAFCFLAEISGKFDGGREYVRVVPTRTHWQLIASAAPNKPVRAVARCVYYDQS</sequence>
<proteinExistence type="predicted"/>
<dbReference type="RefSeq" id="WP_127779912.1">
    <property type="nucleotide sequence ID" value="NZ_SADD01000003.1"/>
</dbReference>
<accession>A0ABY0CU57</accession>
<keyword evidence="2" id="KW-1185">Reference proteome</keyword>
<evidence type="ECO:0000313" key="1">
    <source>
        <dbReference type="EMBL" id="RVU45710.1"/>
    </source>
</evidence>
<organism evidence="1 2">
    <name type="scientific">Lujinxingia sediminis</name>
    <dbReference type="NCBI Taxonomy" id="2480984"/>
    <lineage>
        <taxon>Bacteria</taxon>
        <taxon>Deltaproteobacteria</taxon>
        <taxon>Bradymonadales</taxon>
        <taxon>Lujinxingiaceae</taxon>
        <taxon>Lujinxingia</taxon>
    </lineage>
</organism>
<dbReference type="Proteomes" id="UP000282926">
    <property type="component" value="Unassembled WGS sequence"/>
</dbReference>
<dbReference type="EMBL" id="SADD01000003">
    <property type="protein sequence ID" value="RVU45710.1"/>
    <property type="molecule type" value="Genomic_DNA"/>
</dbReference>
<reference evidence="1 2" key="1">
    <citation type="submission" date="2019-01" db="EMBL/GenBank/DDBJ databases">
        <title>Lujinxingia litoralis gen. nov., sp. nov. and Lujinxingia sediminis gen. nov., sp. nov., new members in the order Bradymonadales, isolated from coastal sediment.</title>
        <authorList>
            <person name="Li C.-M."/>
        </authorList>
    </citation>
    <scope>NUCLEOTIDE SEQUENCE [LARGE SCALE GENOMIC DNA]</scope>
    <source>
        <strain evidence="1 2">SEH01</strain>
    </source>
</reference>
<gene>
    <name evidence="1" type="ORF">EA187_08055</name>
</gene>
<comment type="caution">
    <text evidence="1">The sequence shown here is derived from an EMBL/GenBank/DDBJ whole genome shotgun (WGS) entry which is preliminary data.</text>
</comment>
<name>A0ABY0CU57_9DELT</name>
<protein>
    <submittedName>
        <fullName evidence="1">Uncharacterized protein</fullName>
    </submittedName>
</protein>
<evidence type="ECO:0000313" key="2">
    <source>
        <dbReference type="Proteomes" id="UP000282926"/>
    </source>
</evidence>